<keyword evidence="4" id="KW-1185">Reference proteome</keyword>
<feature type="domain" description="Penicillin binding protein A dimerisation" evidence="2">
    <location>
        <begin position="52"/>
        <end position="134"/>
    </location>
</feature>
<dbReference type="PANTHER" id="PTHR30627">
    <property type="entry name" value="PEPTIDOGLYCAN D,D-TRANSPEPTIDASE"/>
    <property type="match status" value="1"/>
</dbReference>
<dbReference type="GO" id="GO:0005886">
    <property type="term" value="C:plasma membrane"/>
    <property type="evidence" value="ECO:0007669"/>
    <property type="project" value="TreeGrafter"/>
</dbReference>
<dbReference type="Proteomes" id="UP000462152">
    <property type="component" value="Unassembled WGS sequence"/>
</dbReference>
<dbReference type="EMBL" id="WOGT01000005">
    <property type="protein sequence ID" value="MUN55367.1"/>
    <property type="molecule type" value="Genomic_DNA"/>
</dbReference>
<dbReference type="RefSeq" id="WP_129315937.1">
    <property type="nucleotide sequence ID" value="NZ_CP197643.1"/>
</dbReference>
<accession>A0A7K1LJJ7</accession>
<proteinExistence type="predicted"/>
<protein>
    <submittedName>
        <fullName evidence="3">Penicillin-binding protein 2</fullName>
    </submittedName>
</protein>
<dbReference type="GO" id="GO:0008658">
    <property type="term" value="F:penicillin binding"/>
    <property type="evidence" value="ECO:0007669"/>
    <property type="project" value="InterPro"/>
</dbReference>
<dbReference type="InterPro" id="IPR012338">
    <property type="entry name" value="Beta-lactam/transpept-like"/>
</dbReference>
<dbReference type="Pfam" id="PF21922">
    <property type="entry name" value="PBP_dimer_2"/>
    <property type="match status" value="1"/>
</dbReference>
<gene>
    <name evidence="3" type="ORF">GMA10_09120</name>
</gene>
<evidence type="ECO:0000259" key="2">
    <source>
        <dbReference type="Pfam" id="PF21922"/>
    </source>
</evidence>
<dbReference type="InterPro" id="IPR050515">
    <property type="entry name" value="Beta-lactam/transpept"/>
</dbReference>
<dbReference type="AlphaFoldDB" id="A0A7K1LJJ7"/>
<sequence length="480" mass="51699">MNQAIRRTWLAVAGVFILLVGSLTYVQFIHAGALEDNPWNSRQLYDQYGSARGSILVNGSEIAQSVPSDDSFGYKREYSQTDEYAALTGYFSMVYGSTGLESALGEELSGKSDSQFYDRIAQIFSNKETHGASVELTIDPKLQKKATELMSGHKGSIVAMNPKTGEIKAMVSAPSYDPNQLSSHDSKSVIQSYSELNQDQDKPLYNRAVSGDLYSPGSTFKIMDAVAALESGKYNKDSELDNPQNLPLPGTDTTLPNYVNGQCASRSKADIQWALEQSCNTPFAQIAMDLGEDKIAKTAKNFGYGQDLSVPLKVTPSNFPSGMSKSELALSSIGQYDVKSTPMQVAMMSSAIANDGVQMKPNMVKTVRSNSLSTLYDFSAEKLRESTSPDVAHQVRDWMVNDVDNGIASGAQVDGTKVAGKTGTAETGTDGNNQAWFTGFAPADDPELAVAIVYEDVDAVTGAQLTSPGAKQLFEAVLNQ</sequence>
<dbReference type="Gene3D" id="3.90.1310.10">
    <property type="entry name" value="Penicillin-binding protein 2a (Domain 2)"/>
    <property type="match status" value="1"/>
</dbReference>
<evidence type="ECO:0000259" key="1">
    <source>
        <dbReference type="Pfam" id="PF00905"/>
    </source>
</evidence>
<dbReference type="InterPro" id="IPR001460">
    <property type="entry name" value="PCN-bd_Tpept"/>
</dbReference>
<dbReference type="Gene3D" id="3.40.710.10">
    <property type="entry name" value="DD-peptidase/beta-lactamase superfamily"/>
    <property type="match status" value="1"/>
</dbReference>
<evidence type="ECO:0000313" key="4">
    <source>
        <dbReference type="Proteomes" id="UP000462152"/>
    </source>
</evidence>
<dbReference type="Pfam" id="PF00905">
    <property type="entry name" value="Transpeptidase"/>
    <property type="match status" value="1"/>
</dbReference>
<feature type="domain" description="Penicillin-binding protein transpeptidase" evidence="1">
    <location>
        <begin position="155"/>
        <end position="470"/>
    </location>
</feature>
<name>A0A7K1LJJ7_9MICC</name>
<comment type="caution">
    <text evidence="3">The sequence shown here is derived from an EMBL/GenBank/DDBJ whole genome shotgun (WGS) entry which is preliminary data.</text>
</comment>
<evidence type="ECO:0000313" key="3">
    <source>
        <dbReference type="EMBL" id="MUN55367.1"/>
    </source>
</evidence>
<dbReference type="GO" id="GO:0071972">
    <property type="term" value="F:peptidoglycan L,D-transpeptidase activity"/>
    <property type="evidence" value="ECO:0007669"/>
    <property type="project" value="TreeGrafter"/>
</dbReference>
<dbReference type="SUPFAM" id="SSF56601">
    <property type="entry name" value="beta-lactamase/transpeptidase-like"/>
    <property type="match status" value="1"/>
</dbReference>
<dbReference type="PANTHER" id="PTHR30627:SF24">
    <property type="entry name" value="PENICILLIN-BINDING PROTEIN 4B"/>
    <property type="match status" value="1"/>
</dbReference>
<organism evidence="3 4">
    <name type="scientific">Rothia koreensis</name>
    <dbReference type="NCBI Taxonomy" id="592378"/>
    <lineage>
        <taxon>Bacteria</taxon>
        <taxon>Bacillati</taxon>
        <taxon>Actinomycetota</taxon>
        <taxon>Actinomycetes</taxon>
        <taxon>Micrococcales</taxon>
        <taxon>Micrococcaceae</taxon>
        <taxon>Rothia</taxon>
    </lineage>
</organism>
<dbReference type="GO" id="GO:0071555">
    <property type="term" value="P:cell wall organization"/>
    <property type="evidence" value="ECO:0007669"/>
    <property type="project" value="TreeGrafter"/>
</dbReference>
<reference evidence="3 4" key="1">
    <citation type="submission" date="2019-12" db="EMBL/GenBank/DDBJ databases">
        <authorList>
            <person name="Li J."/>
            <person name="Shi Y."/>
            <person name="Xu G."/>
            <person name="Xiao D."/>
            <person name="Ran X."/>
        </authorList>
    </citation>
    <scope>NUCLEOTIDE SEQUENCE [LARGE SCALE GENOMIC DNA]</scope>
    <source>
        <strain evidence="3 4">JCM 15915</strain>
    </source>
</reference>
<dbReference type="OrthoDB" id="9766847at2"/>
<dbReference type="InterPro" id="IPR054120">
    <property type="entry name" value="PBPA_dimer"/>
</dbReference>